<dbReference type="PANTHER" id="PTHR10997">
    <property type="entry name" value="IMPORTIN-7, 8, 11"/>
    <property type="match status" value="1"/>
</dbReference>
<evidence type="ECO:0000259" key="10">
    <source>
        <dbReference type="PROSITE" id="PS50166"/>
    </source>
</evidence>
<evidence type="ECO:0000256" key="3">
    <source>
        <dbReference type="ARBA" id="ARBA00008669"/>
    </source>
</evidence>
<organism evidence="11 12">
    <name type="scientific">Fasciola hepatica</name>
    <name type="common">Liver fluke</name>
    <dbReference type="NCBI Taxonomy" id="6192"/>
    <lineage>
        <taxon>Eukaryota</taxon>
        <taxon>Metazoa</taxon>
        <taxon>Spiralia</taxon>
        <taxon>Lophotrochozoa</taxon>
        <taxon>Platyhelminthes</taxon>
        <taxon>Trematoda</taxon>
        <taxon>Digenea</taxon>
        <taxon>Plagiorchiida</taxon>
        <taxon>Echinostomata</taxon>
        <taxon>Echinostomatoidea</taxon>
        <taxon>Fasciolidae</taxon>
        <taxon>Fasciola</taxon>
    </lineage>
</organism>
<evidence type="ECO:0000313" key="11">
    <source>
        <dbReference type="EMBL" id="THD18316.1"/>
    </source>
</evidence>
<evidence type="ECO:0000256" key="7">
    <source>
        <dbReference type="ARBA" id="ARBA00022927"/>
    </source>
</evidence>
<keyword evidence="6" id="KW-0963">Cytoplasm</keyword>
<comment type="similarity">
    <text evidence="3">Belongs to the XPO2/CSE1 family.</text>
</comment>
<dbReference type="Pfam" id="PF03810">
    <property type="entry name" value="IBN_N"/>
    <property type="match status" value="1"/>
</dbReference>
<comment type="subcellular location">
    <subcellularLocation>
        <location evidence="2">Cytoplasm</location>
    </subcellularLocation>
    <subcellularLocation>
        <location evidence="1">Nucleus</location>
    </subcellularLocation>
</comment>
<dbReference type="PROSITE" id="PS50166">
    <property type="entry name" value="IMPORTIN_B_NT"/>
    <property type="match status" value="1"/>
</dbReference>
<dbReference type="GO" id="GO:0005829">
    <property type="term" value="C:cytosol"/>
    <property type="evidence" value="ECO:0007669"/>
    <property type="project" value="TreeGrafter"/>
</dbReference>
<keyword evidence="5" id="KW-0813">Transport</keyword>
<dbReference type="Gene3D" id="1.25.10.10">
    <property type="entry name" value="Leucine-rich Repeat Variant"/>
    <property type="match status" value="1"/>
</dbReference>
<dbReference type="AlphaFoldDB" id="A0A4E0QYA2"/>
<dbReference type="InterPro" id="IPR005043">
    <property type="entry name" value="XPO2_C"/>
</dbReference>
<dbReference type="Proteomes" id="UP000230066">
    <property type="component" value="Unassembled WGS sequence"/>
</dbReference>
<keyword evidence="8" id="KW-0539">Nucleus</keyword>
<dbReference type="InterPro" id="IPR016024">
    <property type="entry name" value="ARM-type_fold"/>
</dbReference>
<evidence type="ECO:0000256" key="9">
    <source>
        <dbReference type="ARBA" id="ARBA00030693"/>
    </source>
</evidence>
<dbReference type="GO" id="GO:0005635">
    <property type="term" value="C:nuclear envelope"/>
    <property type="evidence" value="ECO:0007669"/>
    <property type="project" value="TreeGrafter"/>
</dbReference>
<dbReference type="EMBL" id="JXXN02014995">
    <property type="protein sequence ID" value="THD18316.1"/>
    <property type="molecule type" value="Genomic_DNA"/>
</dbReference>
<gene>
    <name evidence="11" type="ORF">D915_009631</name>
</gene>
<evidence type="ECO:0000256" key="8">
    <source>
        <dbReference type="ARBA" id="ARBA00023242"/>
    </source>
</evidence>
<keyword evidence="12" id="KW-1185">Reference proteome</keyword>
<comment type="caution">
    <text evidence="11">The sequence shown here is derived from an EMBL/GenBank/DDBJ whole genome shotgun (WGS) entry which is preliminary data.</text>
</comment>
<evidence type="ECO:0000256" key="4">
    <source>
        <dbReference type="ARBA" id="ARBA00018945"/>
    </source>
</evidence>
<keyword evidence="7" id="KW-0653">Protein transport</keyword>
<evidence type="ECO:0000256" key="6">
    <source>
        <dbReference type="ARBA" id="ARBA00022490"/>
    </source>
</evidence>
<sequence>MVMESGFLTELIACLQGTLSADPNERKQAEAYIKTIETRHSYSTCLLRLVQDSSLPVPTRLAAAITFKNFVKNFWKNDIDGGNKISDGDRDQVRNQLIGTMLSVTGPLQQQLSEAIGIIWKEDFPHRWPTLIPDLVQRMAQLGADLSMVQGVLQTAHTLFKRYRHEFAGDDLFREMKTVISQFGAPLTELAKNLLALVIGEQRTTDPTRLVFVFQCLLLVCKIFLSLNCQDLPEYFEDHIEEWMAIFRSLLQIDQTVMQVVDGTSVPGLANDGPSWAGGDLSGANSGSVLVEQVKSQVCDNASLYATKYEAEFAPYLSGFVTDVWEMLISTGIQSKYDMLIGNAIEFLSSVISRPQHRHLFESPDILQKLCEKVILPNMHFRALDEELFSDNPEEYLRLDLEGSDTHTRRRAACHLVHVLCQAFEGPVVANFSTYIEHLLNEYTSSPDGGNWVSKDAALLLVTSVAARGKTEKHGVTISTDLVNIPTFFEAHVLPELQNPNVNYLPVIKADCMRYAIAFRSLLPQPALVGLTNLAPHLLTATAPVVHSYAAALVDYLLAMERTDVSGEPVIKKEEVTQPQLLIERILAALVHPDSMDNVYLMRALMRVCCSLQELTLPCMNGLVTTLLSRLTQVVKNPTKPNFNHYLFETICLCIRNTCAVDPSSVGLFEAALFPIFQDILQNDVSDFVPYVFQLISVLLERYPFSETVFDSCKSPQMTAAPRPTVASRPSPPYCALLPRLLVPSLWEQRGNVPVLSRLMQSYALHDMENVLTTNKLSAMLGVYQRLVGSTSHDVQGFALLGALIMSTPKQVLEPFLQQVFVVIFRRLQSSKTEKFMKAFVVFLARFILVLSPNYLINLVDGIQAQLFRRVLEKVLVPYTKVAISTLPYNLLGLGKNLNATQTAALRTQWRQTSLGLIRLIGEADSLIAPNALYNDSWAPLVGQIVAGISTGPGRTSGDVAAIEAAVCMVGQPDIVRNEERFQEVDTDMSSQTSCQLTYAVQPHPQLWPDHPDPRVFLAKTLSHVTGLYPNTLSGALNASLDSQMAVCLQEYLSRSAVTLH</sequence>
<evidence type="ECO:0000256" key="2">
    <source>
        <dbReference type="ARBA" id="ARBA00004496"/>
    </source>
</evidence>
<dbReference type="InterPro" id="IPR001494">
    <property type="entry name" value="Importin-beta_N"/>
</dbReference>
<dbReference type="PANTHER" id="PTHR10997:SF8">
    <property type="entry name" value="EXPORTIN-2"/>
    <property type="match status" value="1"/>
</dbReference>
<dbReference type="SMART" id="SM00913">
    <property type="entry name" value="IBN_N"/>
    <property type="match status" value="1"/>
</dbReference>
<feature type="domain" description="Importin N-terminal" evidence="10">
    <location>
        <begin position="29"/>
        <end position="103"/>
    </location>
</feature>
<dbReference type="GO" id="GO:0006606">
    <property type="term" value="P:protein import into nucleus"/>
    <property type="evidence" value="ECO:0007669"/>
    <property type="project" value="TreeGrafter"/>
</dbReference>
<dbReference type="InterPro" id="IPR011989">
    <property type="entry name" value="ARM-like"/>
</dbReference>
<reference evidence="11" key="1">
    <citation type="submission" date="2019-03" db="EMBL/GenBank/DDBJ databases">
        <title>Improved annotation for the trematode Fasciola hepatica.</title>
        <authorList>
            <person name="Choi Y.-J."/>
            <person name="Martin J."/>
            <person name="Mitreva M."/>
        </authorList>
    </citation>
    <scope>NUCLEOTIDE SEQUENCE [LARGE SCALE GENOMIC DNA]</scope>
</reference>
<dbReference type="InterPro" id="IPR013713">
    <property type="entry name" value="XPO2_central"/>
</dbReference>
<proteinExistence type="inferred from homology"/>
<dbReference type="Pfam" id="PF03378">
    <property type="entry name" value="CAS_CSE1"/>
    <property type="match status" value="2"/>
</dbReference>
<dbReference type="GO" id="GO:0031267">
    <property type="term" value="F:small GTPase binding"/>
    <property type="evidence" value="ECO:0007669"/>
    <property type="project" value="InterPro"/>
</dbReference>
<dbReference type="GO" id="GO:0006611">
    <property type="term" value="P:protein export from nucleus"/>
    <property type="evidence" value="ECO:0007669"/>
    <property type="project" value="TreeGrafter"/>
</dbReference>
<name>A0A4E0QYA2_FASHE</name>
<dbReference type="SUPFAM" id="SSF48371">
    <property type="entry name" value="ARM repeat"/>
    <property type="match status" value="1"/>
</dbReference>
<evidence type="ECO:0000256" key="5">
    <source>
        <dbReference type="ARBA" id="ARBA00022448"/>
    </source>
</evidence>
<accession>A0A4E0QYA2</accession>
<evidence type="ECO:0000313" key="12">
    <source>
        <dbReference type="Proteomes" id="UP000230066"/>
    </source>
</evidence>
<dbReference type="Pfam" id="PF08506">
    <property type="entry name" value="Cse1"/>
    <property type="match status" value="2"/>
</dbReference>
<evidence type="ECO:0000256" key="1">
    <source>
        <dbReference type="ARBA" id="ARBA00004123"/>
    </source>
</evidence>
<protein>
    <recommendedName>
        <fullName evidence="4">Exportin-2</fullName>
    </recommendedName>
    <alternativeName>
        <fullName evidence="9">Importin-alpha re-exporter</fullName>
    </alternativeName>
</protein>
<dbReference type="GO" id="GO:0005049">
    <property type="term" value="F:nuclear export signal receptor activity"/>
    <property type="evidence" value="ECO:0007669"/>
    <property type="project" value="TreeGrafter"/>
</dbReference>